<organism evidence="1 2">
    <name type="scientific">Aphis craccivora</name>
    <name type="common">Cowpea aphid</name>
    <dbReference type="NCBI Taxonomy" id="307492"/>
    <lineage>
        <taxon>Eukaryota</taxon>
        <taxon>Metazoa</taxon>
        <taxon>Ecdysozoa</taxon>
        <taxon>Arthropoda</taxon>
        <taxon>Hexapoda</taxon>
        <taxon>Insecta</taxon>
        <taxon>Pterygota</taxon>
        <taxon>Neoptera</taxon>
        <taxon>Paraneoptera</taxon>
        <taxon>Hemiptera</taxon>
        <taxon>Sternorrhyncha</taxon>
        <taxon>Aphidomorpha</taxon>
        <taxon>Aphidoidea</taxon>
        <taxon>Aphididae</taxon>
        <taxon>Aphidini</taxon>
        <taxon>Aphis</taxon>
        <taxon>Aphis</taxon>
    </lineage>
</organism>
<accession>A0A6G0YNG4</accession>
<sequence length="151" mass="17216">MAYQNTQSQMKKVIFHVYNYFKTLAGDKGKPGISNFFLKTREMTAEACGVSLAHVKRVCAEGKKFSMGENRLAAEPSSFKSPRKSYKRAKPMTNLRVDDVDNEVVRKIVHSFYDNGQYPTSAKILGALREQINYSGSQWSVQHILRNLNFK</sequence>
<proteinExistence type="predicted"/>
<dbReference type="OrthoDB" id="6624942at2759"/>
<evidence type="ECO:0000313" key="1">
    <source>
        <dbReference type="EMBL" id="KAF0758906.1"/>
    </source>
</evidence>
<name>A0A6G0YNG4_APHCR</name>
<gene>
    <name evidence="1" type="ORF">FWK35_00011386</name>
</gene>
<comment type="caution">
    <text evidence="1">The sequence shown here is derived from an EMBL/GenBank/DDBJ whole genome shotgun (WGS) entry which is preliminary data.</text>
</comment>
<reference evidence="1 2" key="1">
    <citation type="submission" date="2019-08" db="EMBL/GenBank/DDBJ databases">
        <title>Whole genome of Aphis craccivora.</title>
        <authorList>
            <person name="Voronova N.V."/>
            <person name="Shulinski R.S."/>
            <person name="Bandarenka Y.V."/>
            <person name="Zhorov D.G."/>
            <person name="Warner D."/>
        </authorList>
    </citation>
    <scope>NUCLEOTIDE SEQUENCE [LARGE SCALE GENOMIC DNA]</scope>
    <source>
        <strain evidence="1">180601</strain>
        <tissue evidence="1">Whole Body</tissue>
    </source>
</reference>
<evidence type="ECO:0000313" key="2">
    <source>
        <dbReference type="Proteomes" id="UP000478052"/>
    </source>
</evidence>
<dbReference type="AlphaFoldDB" id="A0A6G0YNG4"/>
<dbReference type="EMBL" id="VUJU01003163">
    <property type="protein sequence ID" value="KAF0758906.1"/>
    <property type="molecule type" value="Genomic_DNA"/>
</dbReference>
<dbReference type="Proteomes" id="UP000478052">
    <property type="component" value="Unassembled WGS sequence"/>
</dbReference>
<protein>
    <submittedName>
        <fullName evidence="1">General vesicular transport factor p115</fullName>
    </submittedName>
</protein>
<keyword evidence="2" id="KW-1185">Reference proteome</keyword>